<feature type="region of interest" description="Disordered" evidence="1">
    <location>
        <begin position="1"/>
        <end position="26"/>
    </location>
</feature>
<reference evidence="2" key="1">
    <citation type="journal article" date="2022" name="bioRxiv">
        <title>Sequencing and chromosome-scale assembly of the giantPleurodeles waltlgenome.</title>
        <authorList>
            <person name="Brown T."/>
            <person name="Elewa A."/>
            <person name="Iarovenko S."/>
            <person name="Subramanian E."/>
            <person name="Araus A.J."/>
            <person name="Petzold A."/>
            <person name="Susuki M."/>
            <person name="Suzuki K.-i.T."/>
            <person name="Hayashi T."/>
            <person name="Toyoda A."/>
            <person name="Oliveira C."/>
            <person name="Osipova E."/>
            <person name="Leigh N.D."/>
            <person name="Simon A."/>
            <person name="Yun M.H."/>
        </authorList>
    </citation>
    <scope>NUCLEOTIDE SEQUENCE</scope>
    <source>
        <strain evidence="2">20211129_DDA</strain>
        <tissue evidence="2">Liver</tissue>
    </source>
</reference>
<dbReference type="EMBL" id="JANPWB010000016">
    <property type="protein sequence ID" value="KAJ1083914.1"/>
    <property type="molecule type" value="Genomic_DNA"/>
</dbReference>
<gene>
    <name evidence="2" type="ORF">NDU88_004069</name>
</gene>
<sequence>MFYRATDDTSIIFGEEHAQEQPPVNEGEAFSINESSGSELKVDFEMKNITPAQPTETAICTTLTFSAELTPTSSAMNVPSTSNPKALQPKMLKPSSKPCPEPHVEEIWHKLQEKLDTCQEIIHI</sequence>
<name>A0AAV7L0U3_PLEWA</name>
<comment type="caution">
    <text evidence="2">The sequence shown here is derived from an EMBL/GenBank/DDBJ whole genome shotgun (WGS) entry which is preliminary data.</text>
</comment>
<feature type="compositionally biased region" description="Polar residues" evidence="1">
    <location>
        <begin position="72"/>
        <end position="85"/>
    </location>
</feature>
<feature type="region of interest" description="Disordered" evidence="1">
    <location>
        <begin position="72"/>
        <end position="101"/>
    </location>
</feature>
<dbReference type="AlphaFoldDB" id="A0AAV7L0U3"/>
<evidence type="ECO:0000313" key="3">
    <source>
        <dbReference type="Proteomes" id="UP001066276"/>
    </source>
</evidence>
<proteinExistence type="predicted"/>
<accession>A0AAV7L0U3</accession>
<protein>
    <submittedName>
        <fullName evidence="2">Uncharacterized protein</fullName>
    </submittedName>
</protein>
<evidence type="ECO:0000256" key="1">
    <source>
        <dbReference type="SAM" id="MobiDB-lite"/>
    </source>
</evidence>
<organism evidence="2 3">
    <name type="scientific">Pleurodeles waltl</name>
    <name type="common">Iberian ribbed newt</name>
    <dbReference type="NCBI Taxonomy" id="8319"/>
    <lineage>
        <taxon>Eukaryota</taxon>
        <taxon>Metazoa</taxon>
        <taxon>Chordata</taxon>
        <taxon>Craniata</taxon>
        <taxon>Vertebrata</taxon>
        <taxon>Euteleostomi</taxon>
        <taxon>Amphibia</taxon>
        <taxon>Batrachia</taxon>
        <taxon>Caudata</taxon>
        <taxon>Salamandroidea</taxon>
        <taxon>Salamandridae</taxon>
        <taxon>Pleurodelinae</taxon>
        <taxon>Pleurodeles</taxon>
    </lineage>
</organism>
<dbReference type="Proteomes" id="UP001066276">
    <property type="component" value="Chromosome 12"/>
</dbReference>
<evidence type="ECO:0000313" key="2">
    <source>
        <dbReference type="EMBL" id="KAJ1083914.1"/>
    </source>
</evidence>
<keyword evidence="3" id="KW-1185">Reference proteome</keyword>